<reference evidence="2 3" key="1">
    <citation type="submission" date="2011-05" db="EMBL/GenBank/DDBJ databases">
        <title>Whole genome sequence of Microlunatus phosphovorus NM-1.</title>
        <authorList>
            <person name="Hosoyama A."/>
            <person name="Sasaki K."/>
            <person name="Harada T."/>
            <person name="Igarashi R."/>
            <person name="Kawakoshi A."/>
            <person name="Sasagawa M."/>
            <person name="Fukada J."/>
            <person name="Nakamura S."/>
            <person name="Katano Y."/>
            <person name="Hanada S."/>
            <person name="Kamagata Y."/>
            <person name="Nakamura N."/>
            <person name="Yamazaki S."/>
            <person name="Fujita N."/>
        </authorList>
    </citation>
    <scope>NUCLEOTIDE SEQUENCE [LARGE SCALE GENOMIC DNA]</scope>
    <source>
        <strain evidence="3">ATCC 700054 / DSM 10555 / JCM 9379 / NBRC 101784 / NCIMB 13414 / VKM Ac-1990 / NM-1</strain>
    </source>
</reference>
<keyword evidence="3" id="KW-1185">Reference proteome</keyword>
<accession>F5XG21</accession>
<organism evidence="2 3">
    <name type="scientific">Microlunatus phosphovorus (strain ATCC 700054 / DSM 10555 / JCM 9379 / NBRC 101784 / NCIMB 13414 / VKM Ac-1990 / NM-1)</name>
    <dbReference type="NCBI Taxonomy" id="1032480"/>
    <lineage>
        <taxon>Bacteria</taxon>
        <taxon>Bacillati</taxon>
        <taxon>Actinomycetota</taxon>
        <taxon>Actinomycetes</taxon>
        <taxon>Propionibacteriales</taxon>
        <taxon>Propionibacteriaceae</taxon>
        <taxon>Microlunatus</taxon>
    </lineage>
</organism>
<feature type="compositionally biased region" description="Basic and acidic residues" evidence="1">
    <location>
        <begin position="111"/>
        <end position="138"/>
    </location>
</feature>
<evidence type="ECO:0008006" key="4">
    <source>
        <dbReference type="Google" id="ProtNLM"/>
    </source>
</evidence>
<evidence type="ECO:0000256" key="1">
    <source>
        <dbReference type="SAM" id="MobiDB-lite"/>
    </source>
</evidence>
<name>F5XG21_MICPN</name>
<sequence length="508" mass="56426">MADPLRLADPLALVTGAMAREVAAAQGVCGRPLIRRVLDRDTGTDTQVAIPCGSTRERACPSCAAKARRLRIQQCAEGWHRDTEPETPGDHDADDGDSDQVDEDDCAGGEAESRRARSTRRRSDAPDLPRVPVEDRTVGRTYVSPEGREYRPSMFLTLTLPSYGAVRAGAPVDPGTYDYRRAALDAVVFPRLVDRFWQNLRRVAGYRVQYFAAVEPQHRLAPHLHAAIRGTIPRQVIKQVVRATYVQVWWPSFETPVYVYRRPRWDGHDYCDPDTGQLLPTWQDALDQVDPDTPAHVARFGKQLDMAGIVAPSVDADRAIRYLTKYLTKSIADAYTPTDDDTPADPRYAAHIDRLHAELQYLPCGERCANWLRYGIQPMDAGPGLIAGRCGGKAHDWDHLGLGGRRVLVSRQWSGKTLAEHRADRATVVREALEAAGMLGPEIERMAATVLAKDGKPRFVWTDTRPDAATYIRLVLAAVAEQRRWRTEYQAAKEAAAAPVDNRSAAPP</sequence>
<proteinExistence type="predicted"/>
<feature type="compositionally biased region" description="Basic and acidic residues" evidence="1">
    <location>
        <begin position="78"/>
        <end position="91"/>
    </location>
</feature>
<gene>
    <name evidence="2" type="ordered locus">MLP_49410</name>
</gene>
<dbReference type="HOGENOM" id="CLU_537234_0_0_11"/>
<dbReference type="EMBL" id="AP012204">
    <property type="protein sequence ID" value="BAK37955.1"/>
    <property type="molecule type" value="Genomic_DNA"/>
</dbReference>
<evidence type="ECO:0000313" key="3">
    <source>
        <dbReference type="Proteomes" id="UP000007947"/>
    </source>
</evidence>
<dbReference type="Proteomes" id="UP000007947">
    <property type="component" value="Chromosome"/>
</dbReference>
<dbReference type="AlphaFoldDB" id="F5XG21"/>
<feature type="region of interest" description="Disordered" evidence="1">
    <location>
        <begin position="78"/>
        <end position="138"/>
    </location>
</feature>
<dbReference type="RefSeq" id="WP_013865773.1">
    <property type="nucleotide sequence ID" value="NC_015635.1"/>
</dbReference>
<dbReference type="eggNOG" id="ENOG502Z8MS">
    <property type="taxonomic scope" value="Bacteria"/>
</dbReference>
<dbReference type="InterPro" id="IPR046828">
    <property type="entry name" value="RepSA"/>
</dbReference>
<feature type="compositionally biased region" description="Acidic residues" evidence="1">
    <location>
        <begin position="92"/>
        <end position="107"/>
    </location>
</feature>
<dbReference type="Pfam" id="PF20199">
    <property type="entry name" value="RepSA"/>
    <property type="match status" value="1"/>
</dbReference>
<evidence type="ECO:0000313" key="2">
    <source>
        <dbReference type="EMBL" id="BAK37955.1"/>
    </source>
</evidence>
<protein>
    <recommendedName>
        <fullName evidence="4">Replication initiation protein</fullName>
    </recommendedName>
</protein>
<dbReference type="STRING" id="1032480.MLP_49410"/>
<dbReference type="KEGG" id="mph:MLP_49410"/>